<dbReference type="Proteomes" id="UP001501231">
    <property type="component" value="Unassembled WGS sequence"/>
</dbReference>
<dbReference type="InterPro" id="IPR005467">
    <property type="entry name" value="His_kinase_dom"/>
</dbReference>
<dbReference type="InterPro" id="IPR036890">
    <property type="entry name" value="HATPase_C_sf"/>
</dbReference>
<keyword evidence="2 7" id="KW-0418">Kinase</keyword>
<dbReference type="InterPro" id="IPR003594">
    <property type="entry name" value="HATPase_dom"/>
</dbReference>
<evidence type="ECO:0000313" key="8">
    <source>
        <dbReference type="Proteomes" id="UP001501231"/>
    </source>
</evidence>
<accession>A0ABN3JP95</accession>
<dbReference type="InterPro" id="IPR050482">
    <property type="entry name" value="Sensor_HK_TwoCompSys"/>
</dbReference>
<reference evidence="7 8" key="1">
    <citation type="journal article" date="2019" name="Int. J. Syst. Evol. Microbiol.">
        <title>The Global Catalogue of Microorganisms (GCM) 10K type strain sequencing project: providing services to taxonomists for standard genome sequencing and annotation.</title>
        <authorList>
            <consortium name="The Broad Institute Genomics Platform"/>
            <consortium name="The Broad Institute Genome Sequencing Center for Infectious Disease"/>
            <person name="Wu L."/>
            <person name="Ma J."/>
        </authorList>
    </citation>
    <scope>NUCLEOTIDE SEQUENCE [LARGE SCALE GENOMIC DNA]</scope>
    <source>
        <strain evidence="7 8">JCM 3325</strain>
    </source>
</reference>
<dbReference type="Gene3D" id="3.30.565.10">
    <property type="entry name" value="Histidine kinase-like ATPase, C-terminal domain"/>
    <property type="match status" value="1"/>
</dbReference>
<dbReference type="PANTHER" id="PTHR24421:SF62">
    <property type="entry name" value="SENSORY TRANSDUCTION HISTIDINE KINASE"/>
    <property type="match status" value="1"/>
</dbReference>
<feature type="compositionally biased region" description="Acidic residues" evidence="4">
    <location>
        <begin position="404"/>
        <end position="414"/>
    </location>
</feature>
<dbReference type="PANTHER" id="PTHR24421">
    <property type="entry name" value="NITRATE/NITRITE SENSOR PROTEIN NARX-RELATED"/>
    <property type="match status" value="1"/>
</dbReference>
<feature type="transmembrane region" description="Helical" evidence="5">
    <location>
        <begin position="56"/>
        <end position="73"/>
    </location>
</feature>
<dbReference type="PROSITE" id="PS50109">
    <property type="entry name" value="HIS_KIN"/>
    <property type="match status" value="1"/>
</dbReference>
<keyword evidence="5" id="KW-0812">Transmembrane</keyword>
<evidence type="ECO:0000313" key="7">
    <source>
        <dbReference type="EMBL" id="GAA2433536.1"/>
    </source>
</evidence>
<feature type="transmembrane region" description="Helical" evidence="5">
    <location>
        <begin position="93"/>
        <end position="116"/>
    </location>
</feature>
<dbReference type="InterPro" id="IPR017205">
    <property type="entry name" value="Sig_transdc_His_kinase_ChrS"/>
</dbReference>
<evidence type="ECO:0000259" key="6">
    <source>
        <dbReference type="PROSITE" id="PS50109"/>
    </source>
</evidence>
<feature type="compositionally biased region" description="Pro residues" evidence="4">
    <location>
        <begin position="1"/>
        <end position="12"/>
    </location>
</feature>
<keyword evidence="5" id="KW-0472">Membrane</keyword>
<dbReference type="SUPFAM" id="SSF55874">
    <property type="entry name" value="ATPase domain of HSP90 chaperone/DNA topoisomerase II/histidine kinase"/>
    <property type="match status" value="1"/>
</dbReference>
<dbReference type="Gene3D" id="1.20.5.1930">
    <property type="match status" value="1"/>
</dbReference>
<evidence type="ECO:0000256" key="2">
    <source>
        <dbReference type="ARBA" id="ARBA00022777"/>
    </source>
</evidence>
<feature type="transmembrane region" description="Helical" evidence="5">
    <location>
        <begin position="29"/>
        <end position="49"/>
    </location>
</feature>
<dbReference type="Pfam" id="PF07730">
    <property type="entry name" value="HisKA_3"/>
    <property type="match status" value="1"/>
</dbReference>
<sequence>MSSDRPPPPPQAPRARPTAPDRGPRVAGFALWDGYFGVTYLVTTIMLLTWAQPGRAAAVSVTALTLMVPWYAGFGRGLMRGDRTLWPGGLFGAVLVALFGTATLFHPAAIFALFAMVPMLIMSLPARVGVPAGTLVNMVPVAVGPWSGADVRGLMPAALMGAGLSILLGLWITRMVRQSRERADLIDELRRNRARLAELSREAGVAAERERLAREIHDTLAQGLASVINFVQAAGADLDDEPALARRHLAHAENMAKESLAEARRFVAALSPPSLRDGSLPEAIGRQADDLAARTGITVHRRVEGRERPLPTAAEVVLLRSVQEALANVGKHAGARTVDVRLEYDAAEVRVTVADDGRGFDPADRHDGYGLPGLRARAAEIGGAATVQGAPGGGTTVQVTVPDREDDDGEGEGR</sequence>
<feature type="domain" description="Histidine kinase" evidence="6">
    <location>
        <begin position="318"/>
        <end position="405"/>
    </location>
</feature>
<feature type="transmembrane region" description="Helical" evidence="5">
    <location>
        <begin position="153"/>
        <end position="172"/>
    </location>
</feature>
<dbReference type="InterPro" id="IPR011712">
    <property type="entry name" value="Sig_transdc_His_kin_sub3_dim/P"/>
</dbReference>
<dbReference type="GO" id="GO:0016301">
    <property type="term" value="F:kinase activity"/>
    <property type="evidence" value="ECO:0007669"/>
    <property type="project" value="UniProtKB-KW"/>
</dbReference>
<evidence type="ECO:0000256" key="4">
    <source>
        <dbReference type="SAM" id="MobiDB-lite"/>
    </source>
</evidence>
<dbReference type="RefSeq" id="WP_344592662.1">
    <property type="nucleotide sequence ID" value="NZ_BAAARW010000020.1"/>
</dbReference>
<dbReference type="PIRSF" id="PIRSF037434">
    <property type="entry name" value="STHK_ChrS"/>
    <property type="match status" value="1"/>
</dbReference>
<evidence type="ECO:0000256" key="5">
    <source>
        <dbReference type="SAM" id="Phobius"/>
    </source>
</evidence>
<feature type="transmembrane region" description="Helical" evidence="5">
    <location>
        <begin position="128"/>
        <end position="147"/>
    </location>
</feature>
<keyword evidence="3" id="KW-0902">Two-component regulatory system</keyword>
<keyword evidence="5" id="KW-1133">Transmembrane helix</keyword>
<proteinExistence type="predicted"/>
<feature type="region of interest" description="Disordered" evidence="4">
    <location>
        <begin position="384"/>
        <end position="414"/>
    </location>
</feature>
<dbReference type="SMART" id="SM00387">
    <property type="entry name" value="HATPase_c"/>
    <property type="match status" value="1"/>
</dbReference>
<dbReference type="Pfam" id="PF02518">
    <property type="entry name" value="HATPase_c"/>
    <property type="match status" value="1"/>
</dbReference>
<dbReference type="EMBL" id="BAAARW010000020">
    <property type="protein sequence ID" value="GAA2433536.1"/>
    <property type="molecule type" value="Genomic_DNA"/>
</dbReference>
<dbReference type="CDD" id="cd16917">
    <property type="entry name" value="HATPase_UhpB-NarQ-NarX-like"/>
    <property type="match status" value="1"/>
</dbReference>
<name>A0ABN3JP95_9ACTN</name>
<gene>
    <name evidence="7" type="ORF">GCM10010191_54670</name>
</gene>
<evidence type="ECO:0000256" key="1">
    <source>
        <dbReference type="ARBA" id="ARBA00022679"/>
    </source>
</evidence>
<protein>
    <submittedName>
        <fullName evidence="7">Sensor histidine kinase</fullName>
    </submittedName>
</protein>
<keyword evidence="8" id="KW-1185">Reference proteome</keyword>
<evidence type="ECO:0000256" key="3">
    <source>
        <dbReference type="ARBA" id="ARBA00023012"/>
    </source>
</evidence>
<organism evidence="7 8">
    <name type="scientific">Actinomadura vinacea</name>
    <dbReference type="NCBI Taxonomy" id="115336"/>
    <lineage>
        <taxon>Bacteria</taxon>
        <taxon>Bacillati</taxon>
        <taxon>Actinomycetota</taxon>
        <taxon>Actinomycetes</taxon>
        <taxon>Streptosporangiales</taxon>
        <taxon>Thermomonosporaceae</taxon>
        <taxon>Actinomadura</taxon>
    </lineage>
</organism>
<feature type="region of interest" description="Disordered" evidence="4">
    <location>
        <begin position="1"/>
        <end position="22"/>
    </location>
</feature>
<comment type="caution">
    <text evidence="7">The sequence shown here is derived from an EMBL/GenBank/DDBJ whole genome shotgun (WGS) entry which is preliminary data.</text>
</comment>
<keyword evidence="1" id="KW-0808">Transferase</keyword>